<sequence length="405" mass="44038">MSAQLADELWAKGVAEYLEGSSNPEQSRQGLSSFEASLDEDSTDSARHLFLATLRYVNGHESEALGSYEAAIASRPGCGHAYLELVLCLESKGRRDEARAVAQRAISAGARWSNEWQRPPIFSNGLTSRSWWGRDHFPWAADLESAFPQIKTELFQLLEAQGGGGPKMIPGGWPRVGEERASQDGDIVAPGGEWREFVIYGTQDSSKAVAEHLPQTCALLEDVLPGAVAMAKIGVGEIIFSALAPGTKLVPHCASSNVRLTCHLGMACPEGARLRVGNEWSSWEEGKCIFFDDSFEHEVVHEGDGLRIVLLIRFWHPELRADEWLPTLNAGMEEWSSMSERRSSPPVNAAVAQLLAAKNGQLKLPQQQHSAAALLNADSGDFAPVTLATCSTGLLPLTEVHDELD</sequence>
<dbReference type="EMBL" id="CAJNNW010032673">
    <property type="protein sequence ID" value="CAE8714738.1"/>
    <property type="molecule type" value="Genomic_DNA"/>
</dbReference>
<evidence type="ECO:0000313" key="3">
    <source>
        <dbReference type="EMBL" id="CAE8714738.1"/>
    </source>
</evidence>
<dbReference type="GO" id="GO:0005783">
    <property type="term" value="C:endoplasmic reticulum"/>
    <property type="evidence" value="ECO:0007669"/>
    <property type="project" value="TreeGrafter"/>
</dbReference>
<reference evidence="3" key="1">
    <citation type="submission" date="2021-02" db="EMBL/GenBank/DDBJ databases">
        <authorList>
            <person name="Dougan E. K."/>
            <person name="Rhodes N."/>
            <person name="Thang M."/>
            <person name="Chan C."/>
        </authorList>
    </citation>
    <scope>NUCLEOTIDE SEQUENCE</scope>
</reference>
<dbReference type="Pfam" id="PF05118">
    <property type="entry name" value="Asp_Arg_Hydrox"/>
    <property type="match status" value="1"/>
</dbReference>
<dbReference type="PANTHER" id="PTHR12366:SF29">
    <property type="entry name" value="ASPARTYL BETA-HYDROXYLASE, ISOFORM L"/>
    <property type="match status" value="1"/>
</dbReference>
<name>A0A813L3V4_POLGL</name>
<gene>
    <name evidence="3" type="ORF">PGLA2088_LOCUS38160</name>
</gene>
<proteinExistence type="inferred from homology"/>
<dbReference type="SUPFAM" id="SSF48452">
    <property type="entry name" value="TPR-like"/>
    <property type="match status" value="1"/>
</dbReference>
<dbReference type="InterPro" id="IPR027443">
    <property type="entry name" value="IPNS-like_sf"/>
</dbReference>
<protein>
    <recommendedName>
        <fullName evidence="2">Aspartyl/asparaginy/proline hydroxylase domain-containing protein</fullName>
    </recommendedName>
</protein>
<evidence type="ECO:0000313" key="4">
    <source>
        <dbReference type="Proteomes" id="UP000626109"/>
    </source>
</evidence>
<evidence type="ECO:0000256" key="1">
    <source>
        <dbReference type="ARBA" id="ARBA00007730"/>
    </source>
</evidence>
<accession>A0A813L3V4</accession>
<dbReference type="InterPro" id="IPR007803">
    <property type="entry name" value="Asp/Arg/Pro-Hydrxlase"/>
</dbReference>
<organism evidence="3 4">
    <name type="scientific">Polarella glacialis</name>
    <name type="common">Dinoflagellate</name>
    <dbReference type="NCBI Taxonomy" id="89957"/>
    <lineage>
        <taxon>Eukaryota</taxon>
        <taxon>Sar</taxon>
        <taxon>Alveolata</taxon>
        <taxon>Dinophyceae</taxon>
        <taxon>Suessiales</taxon>
        <taxon>Suessiaceae</taxon>
        <taxon>Polarella</taxon>
    </lineage>
</organism>
<comment type="caution">
    <text evidence="3">The sequence shown here is derived from an EMBL/GenBank/DDBJ whole genome shotgun (WGS) entry which is preliminary data.</text>
</comment>
<dbReference type="InterPro" id="IPR039038">
    <property type="entry name" value="ASPH"/>
</dbReference>
<evidence type="ECO:0000259" key="2">
    <source>
        <dbReference type="Pfam" id="PF05118"/>
    </source>
</evidence>
<dbReference type="Proteomes" id="UP000626109">
    <property type="component" value="Unassembled WGS sequence"/>
</dbReference>
<dbReference type="AlphaFoldDB" id="A0A813L3V4"/>
<dbReference type="SUPFAM" id="SSF51197">
    <property type="entry name" value="Clavaminate synthase-like"/>
    <property type="match status" value="1"/>
</dbReference>
<comment type="similarity">
    <text evidence="1">Belongs to the aspartyl/asparaginyl beta-hydroxylase family.</text>
</comment>
<dbReference type="InterPro" id="IPR011990">
    <property type="entry name" value="TPR-like_helical_dom_sf"/>
</dbReference>
<feature type="domain" description="Aspartyl/asparaginy/proline hydroxylase" evidence="2">
    <location>
        <begin position="174"/>
        <end position="317"/>
    </location>
</feature>
<dbReference type="PANTHER" id="PTHR12366">
    <property type="entry name" value="ASPARTYL/ASPARAGINYL BETA-HYDROXYLASE"/>
    <property type="match status" value="1"/>
</dbReference>
<dbReference type="Gene3D" id="2.60.120.330">
    <property type="entry name" value="B-lactam Antibiotic, Isopenicillin N Synthase, Chain"/>
    <property type="match status" value="1"/>
</dbReference>
<dbReference type="Gene3D" id="1.25.40.10">
    <property type="entry name" value="Tetratricopeptide repeat domain"/>
    <property type="match status" value="1"/>
</dbReference>
<dbReference type="GO" id="GO:0062101">
    <property type="term" value="F:peptidyl-aspartic acid 3-dioxygenase activity"/>
    <property type="evidence" value="ECO:0007669"/>
    <property type="project" value="InterPro"/>
</dbReference>